<evidence type="ECO:0000256" key="8">
    <source>
        <dbReference type="SAM" id="Phobius"/>
    </source>
</evidence>
<dbReference type="PANTHER" id="PTHR43791:SF32">
    <property type="entry name" value="MAJOR FACILITATOR SUPERFAMILY (MFS) PROFILE DOMAIN-CONTAINING PROTEIN"/>
    <property type="match status" value="1"/>
</dbReference>
<feature type="transmembrane region" description="Helical" evidence="8">
    <location>
        <begin position="461"/>
        <end position="480"/>
    </location>
</feature>
<evidence type="ECO:0000256" key="3">
    <source>
        <dbReference type="ARBA" id="ARBA00022692"/>
    </source>
</evidence>
<dbReference type="Pfam" id="PF07690">
    <property type="entry name" value="MFS_1"/>
    <property type="match status" value="1"/>
</dbReference>
<sequence>MAKLETTQSNSDYPVPRDDEESLTLHKDWTPEEERKAKRKQANCFPCCRQTWTNLDPRLDLVIMPLLTLGFFCLQLDRGNIANALTDNFFEDVGITQNQFNVGQQMLSLGIVLFEIPSNMILYRVGPGKWLTLQLFLFGTVSTFQAFQNNYASFVVTRFLLGCTESGFVPGGLWTLSTWYTRKETAKRVMFFYFGNQFGQASSKLLAYGILHMRGVGGKSGWFWLFALMGGFTVLCGVVLGCFLPDSFKNPRSAFLPNIKIFNDKELHILHTRVLLDDPMKGKKKKKIGLPEFKKAFSNWRIWVHAVITLSNNAPQRGFDTYSPSIVKSFGFQGLTSNALASVGLFLQIPVSWYFSYVSDRFNMRPETVMAGLSLHLLGYVFNRIFTELSLRGVSYFGVVWTQTFGTFSHPLNIAWLSLACSDSEERALAMAMVIMFANIAGIAGAQIFRSDDAPKYRRGFSINIAILAVGLALAAVRFVDDKFWRRERVAEIQQQLSQENESTGDEKSDGQREINHTVRHENNSPVDSNPVFKGWAENSARTADFAPDFSAVDPLCDDTFSEGPDKFGIANRAVSFGDCDHILAGNKIFGTSTKLTSKVGIIVFTDHDPSFRFVVNFPLGHAQVDNGNSGFGVKHQLDHSSTKVLAVDYETLEVYFPRGKTQLTFDAVPQSAVDRFPEVKNKDKLAIVRVSVQAPATVVGFGSPFRSSDAEVNSWVVDNKPICEGGDLQSFLRQEKFTFLTNELSPIL</sequence>
<comment type="caution">
    <text evidence="10">The sequence shown here is derived from an EMBL/GenBank/DDBJ whole genome shotgun (WGS) entry which is preliminary data.</text>
</comment>
<proteinExistence type="predicted"/>
<feature type="compositionally biased region" description="Basic and acidic residues" evidence="7">
    <location>
        <begin position="505"/>
        <end position="523"/>
    </location>
</feature>
<dbReference type="Proteomes" id="UP000037904">
    <property type="component" value="Unassembled WGS sequence"/>
</dbReference>
<organism evidence="10 11">
    <name type="scientific">Fusarium langsethiae</name>
    <dbReference type="NCBI Taxonomy" id="179993"/>
    <lineage>
        <taxon>Eukaryota</taxon>
        <taxon>Fungi</taxon>
        <taxon>Dikarya</taxon>
        <taxon>Ascomycota</taxon>
        <taxon>Pezizomycotina</taxon>
        <taxon>Sordariomycetes</taxon>
        <taxon>Hypocreomycetidae</taxon>
        <taxon>Hypocreales</taxon>
        <taxon>Nectriaceae</taxon>
        <taxon>Fusarium</taxon>
    </lineage>
</organism>
<evidence type="ECO:0000256" key="5">
    <source>
        <dbReference type="ARBA" id="ARBA00023136"/>
    </source>
</evidence>
<feature type="transmembrane region" description="Helical" evidence="8">
    <location>
        <begin position="428"/>
        <end position="449"/>
    </location>
</feature>
<feature type="transmembrane region" description="Helical" evidence="8">
    <location>
        <begin position="223"/>
        <end position="244"/>
    </location>
</feature>
<feature type="transmembrane region" description="Helical" evidence="8">
    <location>
        <begin position="368"/>
        <end position="386"/>
    </location>
</feature>
<dbReference type="Gene3D" id="1.20.1250.20">
    <property type="entry name" value="MFS general substrate transporter like domains"/>
    <property type="match status" value="2"/>
</dbReference>
<name>A0A0M9EUR5_FUSLA</name>
<dbReference type="PROSITE" id="PS50850">
    <property type="entry name" value="MFS"/>
    <property type="match status" value="1"/>
</dbReference>
<dbReference type="PANTHER" id="PTHR43791">
    <property type="entry name" value="PERMEASE-RELATED"/>
    <property type="match status" value="1"/>
</dbReference>
<evidence type="ECO:0000256" key="4">
    <source>
        <dbReference type="ARBA" id="ARBA00022989"/>
    </source>
</evidence>
<gene>
    <name evidence="10" type="ORF">FLAG1_07112</name>
</gene>
<feature type="transmembrane region" description="Helical" evidence="8">
    <location>
        <begin position="335"/>
        <end position="356"/>
    </location>
</feature>
<comment type="subcellular location">
    <subcellularLocation>
        <location evidence="1">Membrane</location>
        <topology evidence="1">Multi-pass membrane protein</topology>
    </subcellularLocation>
</comment>
<dbReference type="AlphaFoldDB" id="A0A0M9EUR5"/>
<dbReference type="GO" id="GO:0022857">
    <property type="term" value="F:transmembrane transporter activity"/>
    <property type="evidence" value="ECO:0007669"/>
    <property type="project" value="InterPro"/>
</dbReference>
<evidence type="ECO:0000256" key="1">
    <source>
        <dbReference type="ARBA" id="ARBA00004141"/>
    </source>
</evidence>
<evidence type="ECO:0000259" key="9">
    <source>
        <dbReference type="PROSITE" id="PS50850"/>
    </source>
</evidence>
<evidence type="ECO:0000313" key="11">
    <source>
        <dbReference type="Proteomes" id="UP000037904"/>
    </source>
</evidence>
<dbReference type="InterPro" id="IPR020846">
    <property type="entry name" value="MFS_dom"/>
</dbReference>
<feature type="transmembrane region" description="Helical" evidence="8">
    <location>
        <begin position="191"/>
        <end position="211"/>
    </location>
</feature>
<feature type="compositionally biased region" description="Basic and acidic residues" evidence="7">
    <location>
        <begin position="23"/>
        <end position="34"/>
    </location>
</feature>
<dbReference type="InterPro" id="IPR036259">
    <property type="entry name" value="MFS_trans_sf"/>
</dbReference>
<feature type="region of interest" description="Disordered" evidence="7">
    <location>
        <begin position="496"/>
        <end position="530"/>
    </location>
</feature>
<reference evidence="10 11" key="1">
    <citation type="submission" date="2015-04" db="EMBL/GenBank/DDBJ databases">
        <title>The draft genome sequence of Fusarium langsethiae, a T-2/HT-2 mycotoxin producer.</title>
        <authorList>
            <person name="Lysoe E."/>
            <person name="Divon H.H."/>
            <person name="Terzi V."/>
            <person name="Orru L."/>
            <person name="Lamontanara A."/>
            <person name="Kolseth A.-K."/>
            <person name="Frandsen R.J."/>
            <person name="Nielsen K."/>
            <person name="Thrane U."/>
        </authorList>
    </citation>
    <scope>NUCLEOTIDE SEQUENCE [LARGE SCALE GENOMIC DNA]</scope>
    <source>
        <strain evidence="10 11">Fl201059</strain>
    </source>
</reference>
<keyword evidence="2" id="KW-0813">Transport</keyword>
<feature type="compositionally biased region" description="Polar residues" evidence="7">
    <location>
        <begin position="1"/>
        <end position="12"/>
    </location>
</feature>
<dbReference type="GO" id="GO:0016020">
    <property type="term" value="C:membrane"/>
    <property type="evidence" value="ECO:0007669"/>
    <property type="project" value="UniProtKB-SubCell"/>
</dbReference>
<feature type="region of interest" description="Disordered" evidence="7">
    <location>
        <begin position="1"/>
        <end position="34"/>
    </location>
</feature>
<protein>
    <submittedName>
        <fullName evidence="10">Pantothenate transporter liz1</fullName>
    </submittedName>
</protein>
<keyword evidence="5 8" id="KW-0472">Membrane</keyword>
<feature type="domain" description="Major facilitator superfamily (MFS) profile" evidence="9">
    <location>
        <begin position="63"/>
        <end position="483"/>
    </location>
</feature>
<dbReference type="EMBL" id="JXCE01000156">
    <property type="protein sequence ID" value="KPA40040.1"/>
    <property type="molecule type" value="Genomic_DNA"/>
</dbReference>
<evidence type="ECO:0000256" key="2">
    <source>
        <dbReference type="ARBA" id="ARBA00022448"/>
    </source>
</evidence>
<dbReference type="InterPro" id="IPR011701">
    <property type="entry name" value="MFS"/>
</dbReference>
<feature type="transmembrane region" description="Helical" evidence="8">
    <location>
        <begin position="159"/>
        <end position="179"/>
    </location>
</feature>
<evidence type="ECO:0000256" key="7">
    <source>
        <dbReference type="SAM" id="MobiDB-lite"/>
    </source>
</evidence>
<keyword evidence="3 8" id="KW-0812">Transmembrane</keyword>
<keyword evidence="11" id="KW-1185">Reference proteome</keyword>
<evidence type="ECO:0000256" key="6">
    <source>
        <dbReference type="ARBA" id="ARBA00023180"/>
    </source>
</evidence>
<keyword evidence="4 8" id="KW-1133">Transmembrane helix</keyword>
<dbReference type="OrthoDB" id="2985014at2759"/>
<evidence type="ECO:0000313" key="10">
    <source>
        <dbReference type="EMBL" id="KPA40040.1"/>
    </source>
</evidence>
<accession>A0A0M9EUR5</accession>
<dbReference type="SUPFAM" id="SSF103473">
    <property type="entry name" value="MFS general substrate transporter"/>
    <property type="match status" value="1"/>
</dbReference>
<keyword evidence="6" id="KW-0325">Glycoprotein</keyword>